<name>A0A5N4AT33_PHOPY</name>
<sequence length="113" mass="12568">MIAGATEETCKKASETALPVSRLAGRLKNVYSSWLSITKTSTVLSWIKGIYIPFLKVSTTVLVKWELTWSQTALINLQKALADLLKLGAISRVSSCSGQFIWNNFSETVPRFR</sequence>
<comment type="caution">
    <text evidence="1">The sequence shown here is derived from an EMBL/GenBank/DDBJ whole genome shotgun (WGS) entry which is preliminary data.</text>
</comment>
<reference evidence="1 2" key="1">
    <citation type="journal article" date="2018" name="Elife">
        <title>Firefly genomes illuminate parallel origins of bioluminescence in beetles.</title>
        <authorList>
            <person name="Fallon T.R."/>
            <person name="Lower S.E."/>
            <person name="Chang C.H."/>
            <person name="Bessho-Uehara M."/>
            <person name="Martin G.J."/>
            <person name="Bewick A.J."/>
            <person name="Behringer M."/>
            <person name="Debat H.J."/>
            <person name="Wong I."/>
            <person name="Day J.C."/>
            <person name="Suvorov A."/>
            <person name="Silva C.J."/>
            <person name="Stanger-Hall K.F."/>
            <person name="Hall D.W."/>
            <person name="Schmitz R.J."/>
            <person name="Nelson D.R."/>
            <person name="Lewis S.M."/>
            <person name="Shigenobu S."/>
            <person name="Bybee S.M."/>
            <person name="Larracuente A.M."/>
            <person name="Oba Y."/>
            <person name="Weng J.K."/>
        </authorList>
    </citation>
    <scope>NUCLEOTIDE SEQUENCE [LARGE SCALE GENOMIC DNA]</scope>
    <source>
        <strain evidence="1">1611_PpyrPB1</strain>
        <tissue evidence="1">Whole body</tissue>
    </source>
</reference>
<dbReference type="EMBL" id="VVIM01000004">
    <property type="protein sequence ID" value="KAB0800380.1"/>
    <property type="molecule type" value="Genomic_DNA"/>
</dbReference>
<evidence type="ECO:0000313" key="1">
    <source>
        <dbReference type="EMBL" id="KAB0800380.1"/>
    </source>
</evidence>
<dbReference type="Proteomes" id="UP000327044">
    <property type="component" value="Unassembled WGS sequence"/>
</dbReference>
<dbReference type="AlphaFoldDB" id="A0A5N4AT33"/>
<protein>
    <submittedName>
        <fullName evidence="1">Uncharacterized protein</fullName>
    </submittedName>
</protein>
<evidence type="ECO:0000313" key="2">
    <source>
        <dbReference type="Proteomes" id="UP000327044"/>
    </source>
</evidence>
<dbReference type="InParanoid" id="A0A5N4AT33"/>
<proteinExistence type="predicted"/>
<gene>
    <name evidence="1" type="ORF">PPYR_06120</name>
</gene>
<keyword evidence="2" id="KW-1185">Reference proteome</keyword>
<accession>A0A5N4AT33</accession>
<organism evidence="1 2">
    <name type="scientific">Photinus pyralis</name>
    <name type="common">Common eastern firefly</name>
    <name type="synonym">Lampyris pyralis</name>
    <dbReference type="NCBI Taxonomy" id="7054"/>
    <lineage>
        <taxon>Eukaryota</taxon>
        <taxon>Metazoa</taxon>
        <taxon>Ecdysozoa</taxon>
        <taxon>Arthropoda</taxon>
        <taxon>Hexapoda</taxon>
        <taxon>Insecta</taxon>
        <taxon>Pterygota</taxon>
        <taxon>Neoptera</taxon>
        <taxon>Endopterygota</taxon>
        <taxon>Coleoptera</taxon>
        <taxon>Polyphaga</taxon>
        <taxon>Elateriformia</taxon>
        <taxon>Elateroidea</taxon>
        <taxon>Lampyridae</taxon>
        <taxon>Lampyrinae</taxon>
        <taxon>Photinus</taxon>
    </lineage>
</organism>